<dbReference type="InterPro" id="IPR059117">
    <property type="entry name" value="APS_kinase_dom"/>
</dbReference>
<dbReference type="PANTHER" id="PTHR42700:SF1">
    <property type="entry name" value="SULFATE ADENYLYLTRANSFERASE"/>
    <property type="match status" value="1"/>
</dbReference>
<dbReference type="KEGG" id="hoh:Hoch_3187"/>
<dbReference type="GO" id="GO:0005524">
    <property type="term" value="F:ATP binding"/>
    <property type="evidence" value="ECO:0007669"/>
    <property type="project" value="UniProtKB-UniRule"/>
</dbReference>
<comment type="function">
    <text evidence="6 7">Catalyzes the synthesis of activated sulfate.</text>
</comment>
<evidence type="ECO:0000256" key="2">
    <source>
        <dbReference type="ARBA" id="ARBA00012121"/>
    </source>
</evidence>
<dbReference type="HOGENOM" id="CLU_046932_2_1_7"/>
<keyword evidence="6" id="KW-0597">Phosphoprotein</keyword>
<dbReference type="NCBIfam" id="TIGR00455">
    <property type="entry name" value="apsK"/>
    <property type="match status" value="1"/>
</dbReference>
<dbReference type="UniPathway" id="UPA00140">
    <property type="reaction ID" value="UER00205"/>
</dbReference>
<evidence type="ECO:0000256" key="7">
    <source>
        <dbReference type="RuleBase" id="RU004347"/>
    </source>
</evidence>
<keyword evidence="3 6" id="KW-0808">Transferase</keyword>
<dbReference type="PANTHER" id="PTHR42700">
    <property type="entry name" value="SULFATE ADENYLYLTRANSFERASE"/>
    <property type="match status" value="1"/>
</dbReference>
<evidence type="ECO:0000313" key="10">
    <source>
        <dbReference type="Proteomes" id="UP000001880"/>
    </source>
</evidence>
<dbReference type="GO" id="GO:0005737">
    <property type="term" value="C:cytoplasm"/>
    <property type="evidence" value="ECO:0007669"/>
    <property type="project" value="TreeGrafter"/>
</dbReference>
<feature type="binding site" evidence="6">
    <location>
        <begin position="14"/>
        <end position="21"/>
    </location>
    <ligand>
        <name>ATP</name>
        <dbReference type="ChEBI" id="CHEBI:30616"/>
    </ligand>
</feature>
<dbReference type="NCBIfam" id="NF003013">
    <property type="entry name" value="PRK03846.1"/>
    <property type="match status" value="1"/>
</dbReference>
<dbReference type="RefSeq" id="WP_012828289.1">
    <property type="nucleotide sequence ID" value="NC_013440.1"/>
</dbReference>
<dbReference type="SUPFAM" id="SSF52540">
    <property type="entry name" value="P-loop containing nucleoside triphosphate hydrolases"/>
    <property type="match status" value="1"/>
</dbReference>
<keyword evidence="5 6" id="KW-0067">ATP-binding</keyword>
<dbReference type="GO" id="GO:0004020">
    <property type="term" value="F:adenylylsulfate kinase activity"/>
    <property type="evidence" value="ECO:0007669"/>
    <property type="project" value="UniProtKB-UniRule"/>
</dbReference>
<dbReference type="AlphaFoldDB" id="D0LSJ0"/>
<dbReference type="InterPro" id="IPR002891">
    <property type="entry name" value="APS"/>
</dbReference>
<dbReference type="EC" id="2.7.1.25" evidence="2 6"/>
<evidence type="ECO:0000259" key="8">
    <source>
        <dbReference type="Pfam" id="PF01583"/>
    </source>
</evidence>
<feature type="domain" description="APS kinase" evidence="8">
    <location>
        <begin position="6"/>
        <end position="157"/>
    </location>
</feature>
<comment type="similarity">
    <text evidence="6 7">Belongs to the APS kinase family.</text>
</comment>
<dbReference type="Proteomes" id="UP000001880">
    <property type="component" value="Chromosome"/>
</dbReference>
<dbReference type="GO" id="GO:0019379">
    <property type="term" value="P:sulfate assimilation, phosphoadenylyl sulfate reduction by phosphoadenylyl-sulfate reductase (thioredoxin)"/>
    <property type="evidence" value="ECO:0007669"/>
    <property type="project" value="TreeGrafter"/>
</dbReference>
<dbReference type="GO" id="GO:0004781">
    <property type="term" value="F:sulfate adenylyltransferase (ATP) activity"/>
    <property type="evidence" value="ECO:0007669"/>
    <property type="project" value="TreeGrafter"/>
</dbReference>
<name>D0LSJ0_HALO1</name>
<feature type="active site" description="Phosphoserine intermediate" evidence="6">
    <location>
        <position position="88"/>
    </location>
</feature>
<sequence length="202" mass="21740">MDLVKKGFVLWFTGLSGAGKSTLSARVAAHLQAAGCPVELLDGDEVRTHLSKGLGFSKEDRDTNVRRIGFVARLLARHGVVAITAAISPYKDIRDQQRAEAEAAGVGFCEVYMECPLEVLAERDVKGLYKKALAGEIEHFTGVSDPYEPPSAPDVTIRSDRDSIDDGQQRLLAALVERGLLAPALLSRDPQAVREGDAPSEA</sequence>
<evidence type="ECO:0000256" key="4">
    <source>
        <dbReference type="ARBA" id="ARBA00022741"/>
    </source>
</evidence>
<reference evidence="9 10" key="1">
    <citation type="journal article" date="2010" name="Stand. Genomic Sci.">
        <title>Complete genome sequence of Haliangium ochraceum type strain (SMP-2).</title>
        <authorList>
            <consortium name="US DOE Joint Genome Institute (JGI-PGF)"/>
            <person name="Ivanova N."/>
            <person name="Daum C."/>
            <person name="Lang E."/>
            <person name="Abt B."/>
            <person name="Kopitz M."/>
            <person name="Saunders E."/>
            <person name="Lapidus A."/>
            <person name="Lucas S."/>
            <person name="Glavina Del Rio T."/>
            <person name="Nolan M."/>
            <person name="Tice H."/>
            <person name="Copeland A."/>
            <person name="Cheng J.F."/>
            <person name="Chen F."/>
            <person name="Bruce D."/>
            <person name="Goodwin L."/>
            <person name="Pitluck S."/>
            <person name="Mavromatis K."/>
            <person name="Pati A."/>
            <person name="Mikhailova N."/>
            <person name="Chen A."/>
            <person name="Palaniappan K."/>
            <person name="Land M."/>
            <person name="Hauser L."/>
            <person name="Chang Y.J."/>
            <person name="Jeffries C.D."/>
            <person name="Detter J.C."/>
            <person name="Brettin T."/>
            <person name="Rohde M."/>
            <person name="Goker M."/>
            <person name="Bristow J."/>
            <person name="Markowitz V."/>
            <person name="Eisen J.A."/>
            <person name="Hugenholtz P."/>
            <person name="Kyrpides N.C."/>
            <person name="Klenk H.P."/>
        </authorList>
    </citation>
    <scope>NUCLEOTIDE SEQUENCE [LARGE SCALE GENOMIC DNA]</scope>
    <source>
        <strain evidence="10">DSM 14365 / CIP 107738 / JCM 11303 / AJ 13395 / SMP-2</strain>
    </source>
</reference>
<evidence type="ECO:0000256" key="5">
    <source>
        <dbReference type="ARBA" id="ARBA00022840"/>
    </source>
</evidence>
<dbReference type="GO" id="GO:0010134">
    <property type="term" value="P:sulfate assimilation via adenylyl sulfate reduction"/>
    <property type="evidence" value="ECO:0007669"/>
    <property type="project" value="TreeGrafter"/>
</dbReference>
<dbReference type="Pfam" id="PF01583">
    <property type="entry name" value="APS_kinase"/>
    <property type="match status" value="1"/>
</dbReference>
<evidence type="ECO:0000256" key="3">
    <source>
        <dbReference type="ARBA" id="ARBA00022679"/>
    </source>
</evidence>
<dbReference type="HAMAP" id="MF_00065">
    <property type="entry name" value="Adenylyl_sulf_kinase"/>
    <property type="match status" value="1"/>
</dbReference>
<dbReference type="GO" id="GO:0070814">
    <property type="term" value="P:hydrogen sulfide biosynthetic process"/>
    <property type="evidence" value="ECO:0007669"/>
    <property type="project" value="UniProtKB-UniRule"/>
</dbReference>
<dbReference type="CDD" id="cd02027">
    <property type="entry name" value="APSK"/>
    <property type="match status" value="1"/>
</dbReference>
<keyword evidence="6 7" id="KW-0418">Kinase</keyword>
<dbReference type="EMBL" id="CP001804">
    <property type="protein sequence ID" value="ACY15689.1"/>
    <property type="molecule type" value="Genomic_DNA"/>
</dbReference>
<comment type="catalytic activity">
    <reaction evidence="1 6 7">
        <text>adenosine 5'-phosphosulfate + ATP = 3'-phosphoadenylyl sulfate + ADP + H(+)</text>
        <dbReference type="Rhea" id="RHEA:24152"/>
        <dbReference type="ChEBI" id="CHEBI:15378"/>
        <dbReference type="ChEBI" id="CHEBI:30616"/>
        <dbReference type="ChEBI" id="CHEBI:58243"/>
        <dbReference type="ChEBI" id="CHEBI:58339"/>
        <dbReference type="ChEBI" id="CHEBI:456216"/>
        <dbReference type="EC" id="2.7.1.25"/>
    </reaction>
</comment>
<protein>
    <recommendedName>
        <fullName evidence="2 6">Adenylyl-sulfate kinase</fullName>
        <ecNumber evidence="2 6">2.7.1.25</ecNumber>
    </recommendedName>
    <alternativeName>
        <fullName evidence="6">APS kinase</fullName>
    </alternativeName>
    <alternativeName>
        <fullName evidence="6">ATP adenosine-5'-phosphosulfate 3'-phosphotransferase</fullName>
    </alternativeName>
    <alternativeName>
        <fullName evidence="6">Adenosine-5'-phosphosulfate kinase</fullName>
    </alternativeName>
</protein>
<evidence type="ECO:0000313" key="9">
    <source>
        <dbReference type="EMBL" id="ACY15689.1"/>
    </source>
</evidence>
<proteinExistence type="inferred from homology"/>
<dbReference type="NCBIfam" id="NF002059">
    <property type="entry name" value="PRK00889.1"/>
    <property type="match status" value="1"/>
</dbReference>
<dbReference type="STRING" id="502025.Hoch_3187"/>
<dbReference type="eggNOG" id="COG0529">
    <property type="taxonomic scope" value="Bacteria"/>
</dbReference>
<keyword evidence="10" id="KW-1185">Reference proteome</keyword>
<organism evidence="9 10">
    <name type="scientific">Haliangium ochraceum (strain DSM 14365 / JCM 11303 / SMP-2)</name>
    <dbReference type="NCBI Taxonomy" id="502025"/>
    <lineage>
        <taxon>Bacteria</taxon>
        <taxon>Pseudomonadati</taxon>
        <taxon>Myxococcota</taxon>
        <taxon>Polyangia</taxon>
        <taxon>Haliangiales</taxon>
        <taxon>Kofleriaceae</taxon>
        <taxon>Haliangium</taxon>
    </lineage>
</organism>
<evidence type="ECO:0000256" key="6">
    <source>
        <dbReference type="HAMAP-Rule" id="MF_00065"/>
    </source>
</evidence>
<dbReference type="OrthoDB" id="9804504at2"/>
<evidence type="ECO:0000256" key="1">
    <source>
        <dbReference type="ARBA" id="ARBA00001823"/>
    </source>
</evidence>
<accession>D0LSJ0</accession>
<gene>
    <name evidence="6" type="primary">cysC</name>
    <name evidence="9" type="ordered locus">Hoch_3187</name>
</gene>
<dbReference type="InterPro" id="IPR050512">
    <property type="entry name" value="Sulf_AdTrans/APS_kinase"/>
</dbReference>
<comment type="pathway">
    <text evidence="6 7">Sulfur metabolism; hydrogen sulfide biosynthesis; sulfite from sulfate: step 2/3.</text>
</comment>
<dbReference type="InterPro" id="IPR027417">
    <property type="entry name" value="P-loop_NTPase"/>
</dbReference>
<dbReference type="Gene3D" id="3.40.50.300">
    <property type="entry name" value="P-loop containing nucleotide triphosphate hydrolases"/>
    <property type="match status" value="1"/>
</dbReference>
<keyword evidence="4 6" id="KW-0547">Nucleotide-binding</keyword>